<dbReference type="Proteomes" id="UP000569914">
    <property type="component" value="Unassembled WGS sequence"/>
</dbReference>
<name>A0A7Y9L8B8_9ACTN</name>
<evidence type="ECO:0000256" key="1">
    <source>
        <dbReference type="ARBA" id="ARBA00022679"/>
    </source>
</evidence>
<keyword evidence="2 6" id="KW-0012">Acyltransferase</keyword>
<dbReference type="InterPro" id="IPR000182">
    <property type="entry name" value="GNAT_dom"/>
</dbReference>
<dbReference type="GO" id="GO:0005737">
    <property type="term" value="C:cytoplasm"/>
    <property type="evidence" value="ECO:0007669"/>
    <property type="project" value="TreeGrafter"/>
</dbReference>
<sequence>MPSANYGVPTTAGPAEMPGGTGASGDQDGGPETGSPGPALEWPQPAGPSILQRHRWPVSLSHGPVLLRPMRLRDQAAWDRVRRANQAWLKPWDATRPPGAEDRPTSYGALVRMLQRQARQGRMLPWFVCYDFSAERVAEGRRPTGGPQLAGQLTVSGIVGGSASCGQIGYWIDQRLAGRGIIPTAVALATDYCFSVMRLHRIEIAIRPENERSLRVVQKLGFRPEGLRPRYLHIDGDWRDHLVFALNAEEVPEGMLNRWLASRK</sequence>
<evidence type="ECO:0000256" key="3">
    <source>
        <dbReference type="ARBA" id="ARBA00038502"/>
    </source>
</evidence>
<feature type="compositionally biased region" description="Gly residues" evidence="4">
    <location>
        <begin position="19"/>
        <end position="32"/>
    </location>
</feature>
<dbReference type="EC" id="2.3.1.267" evidence="6"/>
<comment type="similarity">
    <text evidence="3">Belongs to the acetyltransferase family. RimJ subfamily.</text>
</comment>
<accession>A0A7Y9L8B8</accession>
<dbReference type="PROSITE" id="PS51186">
    <property type="entry name" value="GNAT"/>
    <property type="match status" value="1"/>
</dbReference>
<protein>
    <submittedName>
        <fullName evidence="6">Ribosomal-protein-alanine N-acetyltransferase</fullName>
        <ecNumber evidence="6">2.3.1.267</ecNumber>
    </submittedName>
</protein>
<dbReference type="RefSeq" id="WP_281385208.1">
    <property type="nucleotide sequence ID" value="NZ_JACCBU010000001.1"/>
</dbReference>
<evidence type="ECO:0000259" key="5">
    <source>
        <dbReference type="PROSITE" id="PS51186"/>
    </source>
</evidence>
<dbReference type="PANTHER" id="PTHR43792:SF8">
    <property type="entry name" value="[RIBOSOMAL PROTEIN US5]-ALANINE N-ACETYLTRANSFERASE"/>
    <property type="match status" value="1"/>
</dbReference>
<comment type="caution">
    <text evidence="6">The sequence shown here is derived from an EMBL/GenBank/DDBJ whole genome shotgun (WGS) entry which is preliminary data.</text>
</comment>
<dbReference type="PANTHER" id="PTHR43792">
    <property type="entry name" value="GNAT FAMILY, PUTATIVE (AFU_ORTHOLOGUE AFUA_3G00765)-RELATED-RELATED"/>
    <property type="match status" value="1"/>
</dbReference>
<reference evidence="6 7" key="1">
    <citation type="submission" date="2020-07" db="EMBL/GenBank/DDBJ databases">
        <title>Sequencing the genomes of 1000 actinobacteria strains.</title>
        <authorList>
            <person name="Klenk H.-P."/>
        </authorList>
    </citation>
    <scope>NUCLEOTIDE SEQUENCE [LARGE SCALE GENOMIC DNA]</scope>
    <source>
        <strain evidence="6 7">DSM 22083</strain>
    </source>
</reference>
<gene>
    <name evidence="6" type="ORF">BKA15_001933</name>
</gene>
<feature type="region of interest" description="Disordered" evidence="4">
    <location>
        <begin position="1"/>
        <end position="48"/>
    </location>
</feature>
<keyword evidence="7" id="KW-1185">Reference proteome</keyword>
<feature type="domain" description="N-acetyltransferase" evidence="5">
    <location>
        <begin position="65"/>
        <end position="249"/>
    </location>
</feature>
<dbReference type="AlphaFoldDB" id="A0A7Y9L8B8"/>
<evidence type="ECO:0000256" key="2">
    <source>
        <dbReference type="ARBA" id="ARBA00023315"/>
    </source>
</evidence>
<evidence type="ECO:0000313" key="6">
    <source>
        <dbReference type="EMBL" id="NYE70604.1"/>
    </source>
</evidence>
<proteinExistence type="inferred from homology"/>
<dbReference type="SUPFAM" id="SSF55729">
    <property type="entry name" value="Acyl-CoA N-acyltransferases (Nat)"/>
    <property type="match status" value="1"/>
</dbReference>
<evidence type="ECO:0000256" key="4">
    <source>
        <dbReference type="SAM" id="MobiDB-lite"/>
    </source>
</evidence>
<dbReference type="Pfam" id="PF13302">
    <property type="entry name" value="Acetyltransf_3"/>
    <property type="match status" value="1"/>
</dbReference>
<organism evidence="6 7">
    <name type="scientific">Microlunatus parietis</name>
    <dbReference type="NCBI Taxonomy" id="682979"/>
    <lineage>
        <taxon>Bacteria</taxon>
        <taxon>Bacillati</taxon>
        <taxon>Actinomycetota</taxon>
        <taxon>Actinomycetes</taxon>
        <taxon>Propionibacteriales</taxon>
        <taxon>Propionibacteriaceae</taxon>
        <taxon>Microlunatus</taxon>
    </lineage>
</organism>
<keyword evidence="1 6" id="KW-0808">Transferase</keyword>
<dbReference type="InterPro" id="IPR016181">
    <property type="entry name" value="Acyl_CoA_acyltransferase"/>
</dbReference>
<dbReference type="EMBL" id="JACCBU010000001">
    <property type="protein sequence ID" value="NYE70604.1"/>
    <property type="molecule type" value="Genomic_DNA"/>
</dbReference>
<dbReference type="GO" id="GO:0008999">
    <property type="term" value="F:protein-N-terminal-alanine acetyltransferase activity"/>
    <property type="evidence" value="ECO:0007669"/>
    <property type="project" value="UniProtKB-EC"/>
</dbReference>
<dbReference type="Gene3D" id="3.40.630.30">
    <property type="match status" value="1"/>
</dbReference>
<dbReference type="InterPro" id="IPR051531">
    <property type="entry name" value="N-acetyltransferase"/>
</dbReference>
<evidence type="ECO:0000313" key="7">
    <source>
        <dbReference type="Proteomes" id="UP000569914"/>
    </source>
</evidence>